<dbReference type="STRING" id="453304.ATC03_06620"/>
<keyword evidence="10" id="KW-1185">Reference proteome</keyword>
<keyword evidence="5" id="KW-0046">Antibiotic resistance</keyword>
<evidence type="ECO:0000256" key="6">
    <source>
        <dbReference type="RuleBase" id="RU361157"/>
    </source>
</evidence>
<dbReference type="AlphaFoldDB" id="A0A191WE48"/>
<feature type="domain" description="ABC transmembrane type-2" evidence="8">
    <location>
        <begin position="59"/>
        <end position="286"/>
    </location>
</feature>
<dbReference type="RefSeq" id="WP_067874650.1">
    <property type="nucleotide sequence ID" value="NZ_CP013979.1"/>
</dbReference>
<feature type="transmembrane region" description="Helical" evidence="6">
    <location>
        <begin position="90"/>
        <end position="110"/>
    </location>
</feature>
<name>A0A191WE48_9MICO</name>
<evidence type="ECO:0000313" key="10">
    <source>
        <dbReference type="Proteomes" id="UP000078437"/>
    </source>
</evidence>
<evidence type="ECO:0000259" key="8">
    <source>
        <dbReference type="PROSITE" id="PS51012"/>
    </source>
</evidence>
<feature type="transmembrane region" description="Helical" evidence="6">
    <location>
        <begin position="61"/>
        <end position="84"/>
    </location>
</feature>
<keyword evidence="4 6" id="KW-0472">Membrane</keyword>
<dbReference type="EMBL" id="CP013979">
    <property type="protein sequence ID" value="ANJ26444.1"/>
    <property type="molecule type" value="Genomic_DNA"/>
</dbReference>
<dbReference type="InterPro" id="IPR051784">
    <property type="entry name" value="Nod_factor_ABC_transporter"/>
</dbReference>
<feature type="compositionally biased region" description="Low complexity" evidence="7">
    <location>
        <begin position="1"/>
        <end position="21"/>
    </location>
</feature>
<accession>A0A191WE48</accession>
<feature type="transmembrane region" description="Helical" evidence="6">
    <location>
        <begin position="131"/>
        <end position="151"/>
    </location>
</feature>
<comment type="subcellular location">
    <subcellularLocation>
        <location evidence="6">Cell membrane</location>
        <topology evidence="6">Multi-pass membrane protein</topology>
    </subcellularLocation>
    <subcellularLocation>
        <location evidence="1">Membrane</location>
        <topology evidence="1">Multi-pass membrane protein</topology>
    </subcellularLocation>
</comment>
<dbReference type="GO" id="GO:0140359">
    <property type="term" value="F:ABC-type transporter activity"/>
    <property type="evidence" value="ECO:0007669"/>
    <property type="project" value="InterPro"/>
</dbReference>
<evidence type="ECO:0000256" key="2">
    <source>
        <dbReference type="ARBA" id="ARBA00022692"/>
    </source>
</evidence>
<organism evidence="9 10">
    <name type="scientific">Agromyces aureus</name>
    <dbReference type="NCBI Taxonomy" id="453304"/>
    <lineage>
        <taxon>Bacteria</taxon>
        <taxon>Bacillati</taxon>
        <taxon>Actinomycetota</taxon>
        <taxon>Actinomycetes</taxon>
        <taxon>Micrococcales</taxon>
        <taxon>Microbacteriaceae</taxon>
        <taxon>Agromyces</taxon>
    </lineage>
</organism>
<evidence type="ECO:0000256" key="1">
    <source>
        <dbReference type="ARBA" id="ARBA00004141"/>
    </source>
</evidence>
<dbReference type="Pfam" id="PF01061">
    <property type="entry name" value="ABC2_membrane"/>
    <property type="match status" value="1"/>
</dbReference>
<dbReference type="GO" id="GO:0046677">
    <property type="term" value="P:response to antibiotic"/>
    <property type="evidence" value="ECO:0007669"/>
    <property type="project" value="UniProtKB-KW"/>
</dbReference>
<evidence type="ECO:0000256" key="3">
    <source>
        <dbReference type="ARBA" id="ARBA00022989"/>
    </source>
</evidence>
<dbReference type="Proteomes" id="UP000078437">
    <property type="component" value="Chromosome"/>
</dbReference>
<evidence type="ECO:0000256" key="5">
    <source>
        <dbReference type="ARBA" id="ARBA00023251"/>
    </source>
</evidence>
<evidence type="ECO:0000313" key="9">
    <source>
        <dbReference type="EMBL" id="ANJ26444.1"/>
    </source>
</evidence>
<reference evidence="9 10" key="1">
    <citation type="journal article" date="2016" name="Int. J. Syst. Evol. Microbiol.">
        <title>Agromyces aureus sp. nov., isolated from the rhizosphere of Salix caprea L. grown in a heavy-metal-contaminated soil.</title>
        <authorList>
            <person name="Corretto E."/>
            <person name="Antonielli L."/>
            <person name="Sessitsch A."/>
            <person name="Compant S."/>
            <person name="Gorfer M."/>
            <person name="Kuffner M."/>
            <person name="Brader G."/>
        </authorList>
    </citation>
    <scope>NUCLEOTIDE SEQUENCE [LARGE SCALE GENOMIC DNA]</scope>
    <source>
        <strain evidence="9 10">AR33</strain>
    </source>
</reference>
<proteinExistence type="inferred from homology"/>
<evidence type="ECO:0000256" key="4">
    <source>
        <dbReference type="ARBA" id="ARBA00023136"/>
    </source>
</evidence>
<feature type="region of interest" description="Disordered" evidence="7">
    <location>
        <begin position="1"/>
        <end position="28"/>
    </location>
</feature>
<dbReference type="GO" id="GO:0043190">
    <property type="term" value="C:ATP-binding cassette (ABC) transporter complex"/>
    <property type="evidence" value="ECO:0007669"/>
    <property type="project" value="InterPro"/>
</dbReference>
<keyword evidence="6" id="KW-1003">Cell membrane</keyword>
<feature type="transmembrane region" description="Helical" evidence="6">
    <location>
        <begin position="261"/>
        <end position="284"/>
    </location>
</feature>
<dbReference type="InterPro" id="IPR047817">
    <property type="entry name" value="ABC2_TM_bact-type"/>
</dbReference>
<sequence>MTTTTPSSQTTQSSKATTASPITPGADRTLKNRVSIPETISHTFTMAYRGLLKIKRTPEQLFDVTLQPIIFTLMFTYIFGGAIAGDVQSYLPIIIPGILVQTVITTSIVTGTQLREDMDKGVFDRFRSLPIARIAPLSGALLADTVRYLIATTLTITMGFIMGLRPDGGPAGVIGGAVLVIACSWAISWIFAFFGVIARTASSVQGISMLVLFPLTFLSNAFVPADTMPDWLQWFVNINPVSHLVTAVRELFDAGTFGGDAWLSLLGAAVIVAVFAPLTVRAYMRKA</sequence>
<gene>
    <name evidence="9" type="ORF">ATC03_06620</name>
</gene>
<dbReference type="KEGG" id="agy:ATC03_06620"/>
<keyword evidence="2 6" id="KW-0812">Transmembrane</keyword>
<dbReference type="PANTHER" id="PTHR43229:SF2">
    <property type="entry name" value="NODULATION PROTEIN J"/>
    <property type="match status" value="1"/>
</dbReference>
<reference evidence="10" key="2">
    <citation type="submission" date="2016-01" db="EMBL/GenBank/DDBJ databases">
        <title>Complete genome sequence of Agromyces aureus AR33T and comparison with related organisms.</title>
        <authorList>
            <person name="Corretto E."/>
            <person name="Antonielli L."/>
            <person name="Sessitsch A."/>
            <person name="Brader G."/>
        </authorList>
    </citation>
    <scope>NUCLEOTIDE SEQUENCE [LARGE SCALE GENOMIC DNA]</scope>
    <source>
        <strain evidence="10">AR33</strain>
    </source>
</reference>
<protein>
    <recommendedName>
        <fullName evidence="6">Transport permease protein</fullName>
    </recommendedName>
</protein>
<keyword evidence="6" id="KW-0813">Transport</keyword>
<dbReference type="InterPro" id="IPR013525">
    <property type="entry name" value="ABC2_TM"/>
</dbReference>
<dbReference type="OrthoDB" id="670210at2"/>
<keyword evidence="3 6" id="KW-1133">Transmembrane helix</keyword>
<evidence type="ECO:0000256" key="7">
    <source>
        <dbReference type="SAM" id="MobiDB-lite"/>
    </source>
</evidence>
<dbReference type="PIRSF" id="PIRSF006648">
    <property type="entry name" value="DrrB"/>
    <property type="match status" value="1"/>
</dbReference>
<dbReference type="PANTHER" id="PTHR43229">
    <property type="entry name" value="NODULATION PROTEIN J"/>
    <property type="match status" value="1"/>
</dbReference>
<dbReference type="PROSITE" id="PS51012">
    <property type="entry name" value="ABC_TM2"/>
    <property type="match status" value="1"/>
</dbReference>
<feature type="transmembrane region" description="Helical" evidence="6">
    <location>
        <begin position="171"/>
        <end position="194"/>
    </location>
</feature>
<feature type="transmembrane region" description="Helical" evidence="6">
    <location>
        <begin position="206"/>
        <end position="225"/>
    </location>
</feature>
<comment type="similarity">
    <text evidence="6">Belongs to the ABC-2 integral membrane protein family.</text>
</comment>
<dbReference type="InterPro" id="IPR000412">
    <property type="entry name" value="ABC_2_transport"/>
</dbReference>